<dbReference type="Proteomes" id="UP001152531">
    <property type="component" value="Unassembled WGS sequence"/>
</dbReference>
<keyword evidence="2" id="KW-1185">Reference proteome</keyword>
<sequence>MSGKKRVRKNPINRNRCSICKHQNKRCDLKPGKDRCSYCEKKDLVCEIPQFRTILYQGPPKRKERSLSEIHKMAELIHKDQHPNLDLKESIILNYLGFSIQQSPDLKHVSTIRSNGFFAVYEKKVVISEFVDGHVLDEEITEIPLVDDNTNFEKKTGELYGIAINDAYKYFTAFPEYTETDFSNNLLELSFEHTKTGSVVKIEEELPLVGDIDTIELKNELFLEGPALVVDKYDFKDKTPTFRTIQGKFIDIPEYISSSQVEILLNNFCIHFPQETSKLLYATNPLETLRDHTSKVLTTYLTLAFSNVVVLKCILLWSAHCMELKGHPKFEFKHQLKNEIVVGFNSRMNYITSICCDHTLAIEYLLYDIQVLENEIKPEFWYNLNCLVIKSMSMRGGLQKLVESTNGQVFRKIFCLHYFTRFSYSILKYDISSLEIDDVQTIFNIPAVDNQSSYYNAFKDICAVVVESFHLYGLMKLARNSNHLNDVDPLQKYEALSSSNVTDILNRCDDLEKRMTNMVIPSNEEPMQIKGENMRHILEFMKLAASLIFHQLIYNYTSTSPFTLLRMKDAIRMLTKIFDIYVNDGDNAKIMIILPIFIVGCDISDPFYRNWFMENLDKLYSVKRHAKYMTMKRLIEKVWEINRDGNTWVSWPDIAEDNGWILPLYV</sequence>
<organism evidence="1 2">
    <name type="scientific">[Candida] jaroonii</name>
    <dbReference type="NCBI Taxonomy" id="467808"/>
    <lineage>
        <taxon>Eukaryota</taxon>
        <taxon>Fungi</taxon>
        <taxon>Dikarya</taxon>
        <taxon>Ascomycota</taxon>
        <taxon>Saccharomycotina</taxon>
        <taxon>Pichiomycetes</taxon>
        <taxon>Debaryomycetaceae</taxon>
        <taxon>Yamadazyma</taxon>
    </lineage>
</organism>
<comment type="caution">
    <text evidence="1">The sequence shown here is derived from an EMBL/GenBank/DDBJ whole genome shotgun (WGS) entry which is preliminary data.</text>
</comment>
<protein>
    <submittedName>
        <fullName evidence="1">Uncharacterized protein</fullName>
    </submittedName>
</protein>
<name>A0ACA9YES0_9ASCO</name>
<dbReference type="EMBL" id="CALSDN010000017">
    <property type="protein sequence ID" value="CAH6723594.1"/>
    <property type="molecule type" value="Genomic_DNA"/>
</dbReference>
<evidence type="ECO:0000313" key="2">
    <source>
        <dbReference type="Proteomes" id="UP001152531"/>
    </source>
</evidence>
<reference evidence="1" key="1">
    <citation type="submission" date="2022-06" db="EMBL/GenBank/DDBJ databases">
        <authorList>
            <person name="Legras J.-L."/>
            <person name="Devillers H."/>
            <person name="Grondin C."/>
        </authorList>
    </citation>
    <scope>NUCLEOTIDE SEQUENCE</scope>
    <source>
        <strain evidence="1">CLIB 1444</strain>
    </source>
</reference>
<proteinExistence type="predicted"/>
<evidence type="ECO:0000313" key="1">
    <source>
        <dbReference type="EMBL" id="CAH6723594.1"/>
    </source>
</evidence>
<accession>A0ACA9YES0</accession>
<gene>
    <name evidence="1" type="ORF">CLIB1444_17S00342</name>
</gene>